<evidence type="ECO:0000313" key="12">
    <source>
        <dbReference type="EMBL" id="PKA57371.1"/>
    </source>
</evidence>
<dbReference type="InterPro" id="IPR003616">
    <property type="entry name" value="Post-SET_dom"/>
</dbReference>
<evidence type="ECO:0000256" key="5">
    <source>
        <dbReference type="ARBA" id="ARBA00022679"/>
    </source>
</evidence>
<evidence type="ECO:0000256" key="3">
    <source>
        <dbReference type="ARBA" id="ARBA00022454"/>
    </source>
</evidence>
<keyword evidence="13" id="KW-1185">Reference proteome</keyword>
<keyword evidence="7" id="KW-0539">Nucleus</keyword>
<reference evidence="12 13" key="1">
    <citation type="journal article" date="2017" name="Nature">
        <title>The Apostasia genome and the evolution of orchids.</title>
        <authorList>
            <person name="Zhang G.Q."/>
            <person name="Liu K.W."/>
            <person name="Li Z."/>
            <person name="Lohaus R."/>
            <person name="Hsiao Y.Y."/>
            <person name="Niu S.C."/>
            <person name="Wang J.Y."/>
            <person name="Lin Y.C."/>
            <person name="Xu Q."/>
            <person name="Chen L.J."/>
            <person name="Yoshida K."/>
            <person name="Fujiwara S."/>
            <person name="Wang Z.W."/>
            <person name="Zhang Y.Q."/>
            <person name="Mitsuda N."/>
            <person name="Wang M."/>
            <person name="Liu G.H."/>
            <person name="Pecoraro L."/>
            <person name="Huang H.X."/>
            <person name="Xiao X.J."/>
            <person name="Lin M."/>
            <person name="Wu X.Y."/>
            <person name="Wu W.L."/>
            <person name="Chen Y.Y."/>
            <person name="Chang S.B."/>
            <person name="Sakamoto S."/>
            <person name="Ohme-Takagi M."/>
            <person name="Yagi M."/>
            <person name="Zeng S.J."/>
            <person name="Shen C.Y."/>
            <person name="Yeh C.M."/>
            <person name="Luo Y.B."/>
            <person name="Tsai W.C."/>
            <person name="Van de Peer Y."/>
            <person name="Liu Z.J."/>
        </authorList>
    </citation>
    <scope>NUCLEOTIDE SEQUENCE [LARGE SCALE GENOMIC DNA]</scope>
    <source>
        <strain evidence="13">cv. Shenzhen</strain>
        <tissue evidence="12">Stem</tissue>
    </source>
</reference>
<dbReference type="SUPFAM" id="SSF82199">
    <property type="entry name" value="SET domain"/>
    <property type="match status" value="1"/>
</dbReference>
<keyword evidence="3" id="KW-0158">Chromosome</keyword>
<dbReference type="Gene3D" id="2.170.270.10">
    <property type="entry name" value="SET domain"/>
    <property type="match status" value="1"/>
</dbReference>
<dbReference type="SMART" id="SM00317">
    <property type="entry name" value="SET"/>
    <property type="match status" value="1"/>
</dbReference>
<feature type="domain" description="SET" evidence="9">
    <location>
        <begin position="171"/>
        <end position="293"/>
    </location>
</feature>
<protein>
    <submittedName>
        <fullName evidence="12">Histone-lysine N-methyltransferase ASHH1</fullName>
        <ecNumber evidence="12">2.1.1.43</ecNumber>
    </submittedName>
</protein>
<dbReference type="PANTHER" id="PTHR22884">
    <property type="entry name" value="SET DOMAIN PROTEINS"/>
    <property type="match status" value="1"/>
</dbReference>
<dbReference type="InterPro" id="IPR006560">
    <property type="entry name" value="AWS_dom"/>
</dbReference>
<keyword evidence="4 12" id="KW-0489">Methyltransferase</keyword>
<evidence type="ECO:0000259" key="10">
    <source>
        <dbReference type="PROSITE" id="PS50868"/>
    </source>
</evidence>
<dbReference type="InterPro" id="IPR050777">
    <property type="entry name" value="SET2_Histone-Lys_MeTrsfase"/>
</dbReference>
<evidence type="ECO:0000256" key="2">
    <source>
        <dbReference type="ARBA" id="ARBA00004286"/>
    </source>
</evidence>
<feature type="region of interest" description="Disordered" evidence="8">
    <location>
        <begin position="19"/>
        <end position="49"/>
    </location>
</feature>
<evidence type="ECO:0000313" key="13">
    <source>
        <dbReference type="Proteomes" id="UP000236161"/>
    </source>
</evidence>
<gene>
    <name evidence="12" type="primary">ASHH1</name>
    <name evidence="12" type="ORF">AXF42_Ash013558</name>
</gene>
<evidence type="ECO:0000256" key="7">
    <source>
        <dbReference type="ARBA" id="ARBA00023242"/>
    </source>
</evidence>
<dbReference type="EMBL" id="KZ451968">
    <property type="protein sequence ID" value="PKA57371.1"/>
    <property type="molecule type" value="Genomic_DNA"/>
</dbReference>
<comment type="subcellular location">
    <subcellularLocation>
        <location evidence="2">Chromosome</location>
    </subcellularLocation>
    <subcellularLocation>
        <location evidence="1">Nucleus</location>
    </subcellularLocation>
</comment>
<dbReference type="PROSITE" id="PS50868">
    <property type="entry name" value="POST_SET"/>
    <property type="match status" value="1"/>
</dbReference>
<evidence type="ECO:0000259" key="9">
    <source>
        <dbReference type="PROSITE" id="PS50280"/>
    </source>
</evidence>
<dbReference type="OrthoDB" id="2422440at2759"/>
<name>A0A2I0AP86_9ASPA</name>
<evidence type="ECO:0000259" key="11">
    <source>
        <dbReference type="PROSITE" id="PS51215"/>
    </source>
</evidence>
<dbReference type="PROSITE" id="PS50280">
    <property type="entry name" value="SET"/>
    <property type="match status" value="1"/>
</dbReference>
<evidence type="ECO:0000256" key="6">
    <source>
        <dbReference type="ARBA" id="ARBA00022691"/>
    </source>
</evidence>
<dbReference type="STRING" id="1088818.A0A2I0AP86"/>
<dbReference type="AlphaFoldDB" id="A0A2I0AP86"/>
<dbReference type="GO" id="GO:0042054">
    <property type="term" value="F:histone methyltransferase activity"/>
    <property type="evidence" value="ECO:0007669"/>
    <property type="project" value="InterPro"/>
</dbReference>
<dbReference type="PROSITE" id="PS51215">
    <property type="entry name" value="AWS"/>
    <property type="match status" value="1"/>
</dbReference>
<keyword evidence="6" id="KW-0949">S-adenosyl-L-methionine</keyword>
<proteinExistence type="predicted"/>
<dbReference type="Proteomes" id="UP000236161">
    <property type="component" value="Unassembled WGS sequence"/>
</dbReference>
<accession>A0A2I0AP86</accession>
<dbReference type="GO" id="GO:0005694">
    <property type="term" value="C:chromosome"/>
    <property type="evidence" value="ECO:0007669"/>
    <property type="project" value="UniProtKB-SubCell"/>
</dbReference>
<evidence type="ECO:0000256" key="1">
    <source>
        <dbReference type="ARBA" id="ARBA00004123"/>
    </source>
</evidence>
<dbReference type="EC" id="2.1.1.43" evidence="12"/>
<dbReference type="FunFam" id="2.170.270.10:FF:000028">
    <property type="entry name" value="Histone-lysine N-methyltransferase"/>
    <property type="match status" value="1"/>
</dbReference>
<evidence type="ECO:0000256" key="4">
    <source>
        <dbReference type="ARBA" id="ARBA00022603"/>
    </source>
</evidence>
<dbReference type="GO" id="GO:0005634">
    <property type="term" value="C:nucleus"/>
    <property type="evidence" value="ECO:0007669"/>
    <property type="project" value="UniProtKB-SubCell"/>
</dbReference>
<feature type="domain" description="AWS" evidence="11">
    <location>
        <begin position="123"/>
        <end position="174"/>
    </location>
</feature>
<dbReference type="InterPro" id="IPR001214">
    <property type="entry name" value="SET_dom"/>
</dbReference>
<dbReference type="Pfam" id="PF17907">
    <property type="entry name" value="AWS"/>
    <property type="match status" value="1"/>
</dbReference>
<dbReference type="SMART" id="SM00570">
    <property type="entry name" value="AWS"/>
    <property type="match status" value="1"/>
</dbReference>
<feature type="domain" description="Post-SET" evidence="10">
    <location>
        <begin position="300"/>
        <end position="316"/>
    </location>
</feature>
<evidence type="ECO:0000256" key="8">
    <source>
        <dbReference type="SAM" id="MobiDB-lite"/>
    </source>
</evidence>
<sequence length="590" mass="65691">MLGFGHRSLAAQPPAGFLCRSSGNRAPPPPPSPNSRAPPLPAGSHLMGPLNAQLSSMSDRCSSGHLFTELFKGLPDVKCALLLMRNSCDSLNCGTLRRMAMPSFLMSLFHISVSYRHTKQKEEDIAICVCRFNPSDPDSACGEQCLNVLTSTECTPGHCPCGNQCKNQRFQKCQYAKTKLFKTDGCGWGLLADENIKAGQFIIEYCGEVISWREARDRSLAYEAQDLKDAYIISLNANESIDATCKGSLARFINHSCGPNCETRKWNVLGEVRVGIFAKHDILVGTELSYDYNFEWFGGTIVRCLCRAASCSGYLGAKSRGFQHSLQEATYVWEDDDSRYSVDNIPIYDSTDDEPESKFLKETVQSNVGTTAETETVESVRSTYDPDCLMFSQALPINVAPLSSVPMAIDYGNHEPQKHNSLHQHDAQQNFVQTTMLSRIRSNSVCRNYHIQSSPLSRISPHYSNGKSKIHVARQANVKLICERLSSKTACDELISIEELKNNSTSQLDSLYDEIRPAIEEHERDTQDSVSTSVAEKWIKAFCNKQKAEFDLYASIIKNISCTPRKVRAEVNNQVGEFEENGINYLENGP</sequence>
<feature type="compositionally biased region" description="Pro residues" evidence="8">
    <location>
        <begin position="26"/>
        <end position="41"/>
    </location>
</feature>
<dbReference type="GO" id="GO:0032259">
    <property type="term" value="P:methylation"/>
    <property type="evidence" value="ECO:0007669"/>
    <property type="project" value="UniProtKB-KW"/>
</dbReference>
<dbReference type="InterPro" id="IPR046341">
    <property type="entry name" value="SET_dom_sf"/>
</dbReference>
<organism evidence="12 13">
    <name type="scientific">Apostasia shenzhenica</name>
    <dbReference type="NCBI Taxonomy" id="1088818"/>
    <lineage>
        <taxon>Eukaryota</taxon>
        <taxon>Viridiplantae</taxon>
        <taxon>Streptophyta</taxon>
        <taxon>Embryophyta</taxon>
        <taxon>Tracheophyta</taxon>
        <taxon>Spermatophyta</taxon>
        <taxon>Magnoliopsida</taxon>
        <taxon>Liliopsida</taxon>
        <taxon>Asparagales</taxon>
        <taxon>Orchidaceae</taxon>
        <taxon>Apostasioideae</taxon>
        <taxon>Apostasia</taxon>
    </lineage>
</organism>
<dbReference type="Pfam" id="PF00856">
    <property type="entry name" value="SET"/>
    <property type="match status" value="1"/>
</dbReference>
<keyword evidence="5 12" id="KW-0808">Transferase</keyword>